<feature type="compositionally biased region" description="Polar residues" evidence="1">
    <location>
        <begin position="40"/>
        <end position="61"/>
    </location>
</feature>
<evidence type="ECO:0000313" key="3">
    <source>
        <dbReference type="Proteomes" id="UP001292079"/>
    </source>
</evidence>
<feature type="region of interest" description="Disordered" evidence="1">
    <location>
        <begin position="34"/>
        <end position="67"/>
    </location>
</feature>
<protein>
    <submittedName>
        <fullName evidence="2">Uncharacterized protein</fullName>
    </submittedName>
</protein>
<name>A0AAE2D243_SCHME</name>
<feature type="region of interest" description="Disordered" evidence="1">
    <location>
        <begin position="118"/>
        <end position="138"/>
    </location>
</feature>
<proteinExistence type="predicted"/>
<gene>
    <name evidence="2" type="ORF">MN116_007531</name>
</gene>
<evidence type="ECO:0000313" key="2">
    <source>
        <dbReference type="EMBL" id="KAK4468416.1"/>
    </source>
</evidence>
<dbReference type="AlphaFoldDB" id="A0AAE2D243"/>
<accession>A0AAE2D243</accession>
<feature type="compositionally biased region" description="Polar residues" evidence="1">
    <location>
        <begin position="126"/>
        <end position="135"/>
    </location>
</feature>
<reference evidence="2" key="2">
    <citation type="journal article" date="2023" name="Infect Dis Poverty">
        <title>Chromosome-scale genome of the human blood fluke Schistosoma mekongi and its implications for public health.</title>
        <authorList>
            <person name="Zhou M."/>
            <person name="Xu L."/>
            <person name="Xu D."/>
            <person name="Chen W."/>
            <person name="Khan J."/>
            <person name="Hu Y."/>
            <person name="Huang H."/>
            <person name="Wei H."/>
            <person name="Zhang Y."/>
            <person name="Chusongsang P."/>
            <person name="Tanasarnprasert K."/>
            <person name="Hu X."/>
            <person name="Limpanont Y."/>
            <person name="Lv Z."/>
        </authorList>
    </citation>
    <scope>NUCLEOTIDE SEQUENCE</scope>
    <source>
        <strain evidence="2">LV_2022a</strain>
    </source>
</reference>
<keyword evidence="3" id="KW-1185">Reference proteome</keyword>
<evidence type="ECO:0000256" key="1">
    <source>
        <dbReference type="SAM" id="MobiDB-lite"/>
    </source>
</evidence>
<dbReference type="EMBL" id="JALJAT010000006">
    <property type="protein sequence ID" value="KAK4468416.1"/>
    <property type="molecule type" value="Genomic_DNA"/>
</dbReference>
<comment type="caution">
    <text evidence="2">The sequence shown here is derived from an EMBL/GenBank/DDBJ whole genome shotgun (WGS) entry which is preliminary data.</text>
</comment>
<organism evidence="2 3">
    <name type="scientific">Schistosoma mekongi</name>
    <name type="common">Parasitic worm</name>
    <dbReference type="NCBI Taxonomy" id="38744"/>
    <lineage>
        <taxon>Eukaryota</taxon>
        <taxon>Metazoa</taxon>
        <taxon>Spiralia</taxon>
        <taxon>Lophotrochozoa</taxon>
        <taxon>Platyhelminthes</taxon>
        <taxon>Trematoda</taxon>
        <taxon>Digenea</taxon>
        <taxon>Strigeidida</taxon>
        <taxon>Schistosomatoidea</taxon>
        <taxon>Schistosomatidae</taxon>
        <taxon>Schistosoma</taxon>
    </lineage>
</organism>
<sequence length="633" mass="71581">MGAILSRIITRKDDKTTTDTRSTNLRKRWSWRSNKKPTDVTDTTVNRSSTMPARSRLQTTEEISEDRKHDDIFDDHNEINDLNIKSNESNHTIQLHSNEQHEQMNVACVNKSPICELPKTKDENQSNETSSTNQIENKDNIKQTISTNEADLLIAHVLPNQESIDPSKNMIISETNNPVTDDDNINVGHINDILVDKQDDGASYHSTHDTSIVTNESTNNIRSLEENNIHSQLNEIIQDSVKMEQTLPIEVPSEKIEEFIHQETLKYGSNEQIKVENVNIKPEIEEIINSEDEKLVQSSPGVGVDMNEQIFSQPTVNIDSSETFKHSDLMYETVEQRDIFACSAEPSALLNLSNNEALNTSELIDSNNTVDVIENEDIVNDILQEVNEPKHFINPNESQDYLSDGSINLNTDICVEQTKDVILSKNFEHEESLHYELMSNQPVECLLQPHLALNQSYSETSIITEHINVNEATHDEQTDGTPVSEDVEHKETLHEERMPAEPVVCLSHPEVTLDPSYNESSINLNEAMHDEQTDGTPVSEDVEHKDTLHEEIMPAEPVVCFSHPEVTLDPSYNESSIKLDEAMHGEQTDGTPVSEDVEHKETLHEERMPAEPVVCLSHPEVTLILPIMNHLLT</sequence>
<feature type="region of interest" description="Disordered" evidence="1">
    <location>
        <begin position="1"/>
        <end position="22"/>
    </location>
</feature>
<dbReference type="Proteomes" id="UP001292079">
    <property type="component" value="Unassembled WGS sequence"/>
</dbReference>
<reference evidence="2" key="1">
    <citation type="submission" date="2022-04" db="EMBL/GenBank/DDBJ databases">
        <authorList>
            <person name="Xu L."/>
            <person name="Lv Z."/>
        </authorList>
    </citation>
    <scope>NUCLEOTIDE SEQUENCE</scope>
    <source>
        <strain evidence="2">LV_2022a</strain>
    </source>
</reference>